<keyword evidence="6" id="KW-1185">Reference proteome</keyword>
<evidence type="ECO:0000256" key="1">
    <source>
        <dbReference type="ARBA" id="ARBA00022614"/>
    </source>
</evidence>
<protein>
    <recommendedName>
        <fullName evidence="4">Disease resistance protein Roq1-like winged-helix domain-containing protein</fullName>
    </recommendedName>
</protein>
<evidence type="ECO:0000259" key="4">
    <source>
        <dbReference type="Pfam" id="PF23282"/>
    </source>
</evidence>
<comment type="caution">
    <text evidence="5">The sequence shown here is derived from an EMBL/GenBank/DDBJ whole genome shotgun (WGS) entry which is preliminary data.</text>
</comment>
<dbReference type="Pfam" id="PF23282">
    <property type="entry name" value="WHD_ROQ1"/>
    <property type="match status" value="1"/>
</dbReference>
<dbReference type="InterPro" id="IPR042197">
    <property type="entry name" value="Apaf_helical"/>
</dbReference>
<gene>
    <name evidence="5" type="ORF">E3N88_09708</name>
</gene>
<dbReference type="Proteomes" id="UP000326396">
    <property type="component" value="Linkage Group LG12"/>
</dbReference>
<evidence type="ECO:0000256" key="3">
    <source>
        <dbReference type="SAM" id="MobiDB-lite"/>
    </source>
</evidence>
<name>A0A5N6PKI0_9ASTR</name>
<reference evidence="5 6" key="1">
    <citation type="submission" date="2019-05" db="EMBL/GenBank/DDBJ databases">
        <title>Mikania micrantha, genome provides insights into the molecular mechanism of rapid growth.</title>
        <authorList>
            <person name="Liu B."/>
        </authorList>
    </citation>
    <scope>NUCLEOTIDE SEQUENCE [LARGE SCALE GENOMIC DNA]</scope>
    <source>
        <strain evidence="5">NLD-2019</strain>
        <tissue evidence="5">Leaf</tissue>
    </source>
</reference>
<evidence type="ECO:0000256" key="2">
    <source>
        <dbReference type="ARBA" id="ARBA00022737"/>
    </source>
</evidence>
<dbReference type="InterPro" id="IPR036390">
    <property type="entry name" value="WH_DNA-bd_sf"/>
</dbReference>
<sequence length="303" mass="35204">MLPESQMKIRSKSGFPIPRGTPRENLRGGAMRLGKFKTGSSFVQNVMPHRNVLVVLDDVDGIDQLEALAPICLFSRRAFRTEFPIQGFEELSEAVVHYAAGLPLTIKVLGSFLCGRTEPIWLETLKRLKKIPLDETLKILEISYDGLEEECKEIFLDIACILKGERKNKAIRILESFGFHAQIGLEVLEQKSLINISYNGYLGMHDHIEEMGKNIVRCLHPNEPNRHSRLWVEEEIKEILINDLVRLVKLIYKVELKHVFICYDKKFMLFFFTGYQIHKKYDTELYRYPSSCSYEKFKKDEEN</sequence>
<accession>A0A5N6PKI0</accession>
<feature type="region of interest" description="Disordered" evidence="3">
    <location>
        <begin position="1"/>
        <end position="25"/>
    </location>
</feature>
<keyword evidence="1" id="KW-0433">Leucine-rich repeat</keyword>
<dbReference type="OrthoDB" id="1357022at2759"/>
<feature type="domain" description="Disease resistance protein Roq1-like winged-helix" evidence="4">
    <location>
        <begin position="149"/>
        <end position="217"/>
    </location>
</feature>
<dbReference type="EMBL" id="SZYD01000004">
    <property type="protein sequence ID" value="KAD6455002.1"/>
    <property type="molecule type" value="Genomic_DNA"/>
</dbReference>
<dbReference type="InterPro" id="IPR027417">
    <property type="entry name" value="P-loop_NTPase"/>
</dbReference>
<evidence type="ECO:0000313" key="5">
    <source>
        <dbReference type="EMBL" id="KAD6455002.1"/>
    </source>
</evidence>
<organism evidence="5 6">
    <name type="scientific">Mikania micrantha</name>
    <name type="common">bitter vine</name>
    <dbReference type="NCBI Taxonomy" id="192012"/>
    <lineage>
        <taxon>Eukaryota</taxon>
        <taxon>Viridiplantae</taxon>
        <taxon>Streptophyta</taxon>
        <taxon>Embryophyta</taxon>
        <taxon>Tracheophyta</taxon>
        <taxon>Spermatophyta</taxon>
        <taxon>Magnoliopsida</taxon>
        <taxon>eudicotyledons</taxon>
        <taxon>Gunneridae</taxon>
        <taxon>Pentapetalae</taxon>
        <taxon>asterids</taxon>
        <taxon>campanulids</taxon>
        <taxon>Asterales</taxon>
        <taxon>Asteraceae</taxon>
        <taxon>Asteroideae</taxon>
        <taxon>Heliantheae alliance</taxon>
        <taxon>Eupatorieae</taxon>
        <taxon>Mikania</taxon>
    </lineage>
</organism>
<dbReference type="AlphaFoldDB" id="A0A5N6PKI0"/>
<dbReference type="SUPFAM" id="SSF52540">
    <property type="entry name" value="P-loop containing nucleoside triphosphate hydrolases"/>
    <property type="match status" value="1"/>
</dbReference>
<dbReference type="PANTHER" id="PTHR11017">
    <property type="entry name" value="LEUCINE-RICH REPEAT-CONTAINING PROTEIN"/>
    <property type="match status" value="1"/>
</dbReference>
<dbReference type="InterPro" id="IPR044974">
    <property type="entry name" value="Disease_R_plants"/>
</dbReference>
<evidence type="ECO:0000313" key="6">
    <source>
        <dbReference type="Proteomes" id="UP000326396"/>
    </source>
</evidence>
<dbReference type="Gene3D" id="1.10.8.430">
    <property type="entry name" value="Helical domain of apoptotic protease-activating factors"/>
    <property type="match status" value="1"/>
</dbReference>
<dbReference type="GO" id="GO:0006952">
    <property type="term" value="P:defense response"/>
    <property type="evidence" value="ECO:0007669"/>
    <property type="project" value="InterPro"/>
</dbReference>
<keyword evidence="2" id="KW-0677">Repeat</keyword>
<dbReference type="InterPro" id="IPR058192">
    <property type="entry name" value="WHD_ROQ1-like"/>
</dbReference>
<dbReference type="PANTHER" id="PTHR11017:SF577">
    <property type="entry name" value="DISEASE RESISTANCE PROTEIN (TIR-NBS-LRR CLASS), PUTATIVE-RELATED"/>
    <property type="match status" value="1"/>
</dbReference>
<dbReference type="SUPFAM" id="SSF46785">
    <property type="entry name" value="Winged helix' DNA-binding domain"/>
    <property type="match status" value="1"/>
</dbReference>
<proteinExistence type="predicted"/>